<dbReference type="EMBL" id="CAJGYO010000009">
    <property type="protein sequence ID" value="CAD6253166.1"/>
    <property type="molecule type" value="Genomic_DNA"/>
</dbReference>
<keyword evidence="5" id="KW-1185">Reference proteome</keyword>
<comment type="caution">
    <text evidence="4">The sequence shown here is derived from an EMBL/GenBank/DDBJ whole genome shotgun (WGS) entry which is preliminary data.</text>
</comment>
<dbReference type="OrthoDB" id="671439at2759"/>
<evidence type="ECO:0000256" key="2">
    <source>
        <dbReference type="ARBA" id="ARBA00022679"/>
    </source>
</evidence>
<evidence type="ECO:0000313" key="4">
    <source>
        <dbReference type="EMBL" id="CAD6253166.1"/>
    </source>
</evidence>
<dbReference type="InterPro" id="IPR023213">
    <property type="entry name" value="CAT-like_dom_sf"/>
</dbReference>
<dbReference type="GO" id="GO:0016747">
    <property type="term" value="F:acyltransferase activity, transferring groups other than amino-acyl groups"/>
    <property type="evidence" value="ECO:0007669"/>
    <property type="project" value="TreeGrafter"/>
</dbReference>
<dbReference type="Pfam" id="PF02458">
    <property type="entry name" value="Transferase"/>
    <property type="match status" value="1"/>
</dbReference>
<organism evidence="4 5">
    <name type="scientific">Miscanthus lutarioriparius</name>
    <dbReference type="NCBI Taxonomy" id="422564"/>
    <lineage>
        <taxon>Eukaryota</taxon>
        <taxon>Viridiplantae</taxon>
        <taxon>Streptophyta</taxon>
        <taxon>Embryophyta</taxon>
        <taxon>Tracheophyta</taxon>
        <taxon>Spermatophyta</taxon>
        <taxon>Magnoliopsida</taxon>
        <taxon>Liliopsida</taxon>
        <taxon>Poales</taxon>
        <taxon>Poaceae</taxon>
        <taxon>PACMAD clade</taxon>
        <taxon>Panicoideae</taxon>
        <taxon>Andropogonodae</taxon>
        <taxon>Andropogoneae</taxon>
        <taxon>Saccharinae</taxon>
        <taxon>Miscanthus</taxon>
    </lineage>
</organism>
<comment type="similarity">
    <text evidence="1">Belongs to the plant acyltransferase family.</text>
</comment>
<keyword evidence="2" id="KW-0808">Transferase</keyword>
<proteinExistence type="inferred from homology"/>
<sequence>MKITVQSSKSVKPVYGSCGRRSSVASFATADFVPLTVFDKVTVDVYVSRIYFFRPPAPPSSAMEAGLATALAENREWAGRLGVDAASGNRGILLNDAGARFVEAATDVALDSVMPWEPTPETTSLLHPNGDDGGADELMLVQVTRFACGSFAVSTTAHHLVGDGPAVRSFVVAWGQATRGAAVDPVPVHDRVSFFVPRDPPRVEFEHRGAEFKPHGDSQAGTCNTSSGDQVVVVHRAHFSREMISELRTRASSSAGGTSRPHTTLQCVVAHLWQCITKARRIDADSSTTTELHIAVNGRARMRRPRVPDAYTGNAVLWARPTATAGELMAMPLRQVVELIRQEVSRIDDGYFRSFIDFASSGAVEKERLVPTADPSETAKSPHVAVYSVLGSPFHEIDFGAGGGQPFFFMPSYVPVEGLVAVVPSFCDDGSVDAYVSLFGHTVDDFKTCCYSLAAAGEARL</sequence>
<reference evidence="4" key="1">
    <citation type="submission" date="2020-10" db="EMBL/GenBank/DDBJ databases">
        <authorList>
            <person name="Han B."/>
            <person name="Lu T."/>
            <person name="Zhao Q."/>
            <person name="Huang X."/>
            <person name="Zhao Y."/>
        </authorList>
    </citation>
    <scope>NUCLEOTIDE SEQUENCE</scope>
</reference>
<dbReference type="AlphaFoldDB" id="A0A811QC10"/>
<evidence type="ECO:0000313" key="5">
    <source>
        <dbReference type="Proteomes" id="UP000604825"/>
    </source>
</evidence>
<dbReference type="Proteomes" id="UP000604825">
    <property type="component" value="Unassembled WGS sequence"/>
</dbReference>
<dbReference type="PANTHER" id="PTHR31642:SF13">
    <property type="entry name" value="AGMATINE HYDROXYCINNAMOYLTRANSFERASE 1"/>
    <property type="match status" value="1"/>
</dbReference>
<keyword evidence="3" id="KW-0012">Acyltransferase</keyword>
<dbReference type="Gene3D" id="3.30.559.10">
    <property type="entry name" value="Chloramphenicol acetyltransferase-like domain"/>
    <property type="match status" value="2"/>
</dbReference>
<dbReference type="PANTHER" id="PTHR31642">
    <property type="entry name" value="TRICHOTHECENE 3-O-ACETYLTRANSFERASE"/>
    <property type="match status" value="1"/>
</dbReference>
<evidence type="ECO:0000256" key="1">
    <source>
        <dbReference type="ARBA" id="ARBA00009861"/>
    </source>
</evidence>
<evidence type="ECO:0000256" key="3">
    <source>
        <dbReference type="ARBA" id="ARBA00023315"/>
    </source>
</evidence>
<accession>A0A811QC10</accession>
<name>A0A811QC10_9POAL</name>
<dbReference type="FunFam" id="3.30.559.10:FF:000008">
    <property type="entry name" value="Tryptamine hydroxycinnamoyl transferase"/>
    <property type="match status" value="1"/>
</dbReference>
<gene>
    <name evidence="4" type="ORF">NCGR_LOCUS36802</name>
</gene>
<dbReference type="InterPro" id="IPR050317">
    <property type="entry name" value="Plant_Fungal_Acyltransferase"/>
</dbReference>
<protein>
    <submittedName>
        <fullName evidence="4">Uncharacterized protein</fullName>
    </submittedName>
</protein>